<dbReference type="Proteomes" id="UP001521209">
    <property type="component" value="Unassembled WGS sequence"/>
</dbReference>
<dbReference type="PANTHER" id="PTHR33841">
    <property type="entry name" value="DNA METHYLTRANSFERASE YEEA-RELATED"/>
    <property type="match status" value="1"/>
</dbReference>
<dbReference type="InterPro" id="IPR002052">
    <property type="entry name" value="DNA_methylase_N6_adenine_CS"/>
</dbReference>
<keyword evidence="4" id="KW-0680">Restriction system</keyword>
<name>A0ABS9E1K6_9PROT</name>
<dbReference type="GO" id="GO:0032259">
    <property type="term" value="P:methylation"/>
    <property type="evidence" value="ECO:0007669"/>
    <property type="project" value="UniProtKB-KW"/>
</dbReference>
<organism evidence="6 7">
    <name type="scientific">Acidiphilium iwatense</name>
    <dbReference type="NCBI Taxonomy" id="768198"/>
    <lineage>
        <taxon>Bacteria</taxon>
        <taxon>Pseudomonadati</taxon>
        <taxon>Pseudomonadota</taxon>
        <taxon>Alphaproteobacteria</taxon>
        <taxon>Acetobacterales</taxon>
        <taxon>Acidocellaceae</taxon>
        <taxon>Acidiphilium</taxon>
    </lineage>
</organism>
<dbReference type="EMBL" id="JAKGBZ010000033">
    <property type="protein sequence ID" value="MCF3947920.1"/>
    <property type="molecule type" value="Genomic_DNA"/>
</dbReference>
<keyword evidence="2 6" id="KW-0489">Methyltransferase</keyword>
<keyword evidence="7" id="KW-1185">Reference proteome</keyword>
<accession>A0ABS9E1K6</accession>
<dbReference type="GO" id="GO:0008168">
    <property type="term" value="F:methyltransferase activity"/>
    <property type="evidence" value="ECO:0007669"/>
    <property type="project" value="UniProtKB-KW"/>
</dbReference>
<dbReference type="SUPFAM" id="SSF53335">
    <property type="entry name" value="S-adenosyl-L-methionine-dependent methyltransferases"/>
    <property type="match status" value="1"/>
</dbReference>
<dbReference type="InterPro" id="IPR029063">
    <property type="entry name" value="SAM-dependent_MTases_sf"/>
</dbReference>
<evidence type="ECO:0000256" key="2">
    <source>
        <dbReference type="ARBA" id="ARBA00022603"/>
    </source>
</evidence>
<evidence type="ECO:0000313" key="7">
    <source>
        <dbReference type="Proteomes" id="UP001521209"/>
    </source>
</evidence>
<dbReference type="PANTHER" id="PTHR33841:SF4">
    <property type="entry name" value="RESTRICTION MODIFICATION SYSTEM DNA SPECIFICITY DOMAIN"/>
    <property type="match status" value="1"/>
</dbReference>
<dbReference type="InterPro" id="IPR003356">
    <property type="entry name" value="DNA_methylase_A-5"/>
</dbReference>
<keyword evidence="3" id="KW-0808">Transferase</keyword>
<reference evidence="6 7" key="1">
    <citation type="submission" date="2022-01" db="EMBL/GenBank/DDBJ databases">
        <authorList>
            <person name="Won M."/>
            <person name="Kim S.-J."/>
            <person name="Kwon S.-W."/>
        </authorList>
    </citation>
    <scope>NUCLEOTIDE SEQUENCE [LARGE SCALE GENOMIC DNA]</scope>
    <source>
        <strain evidence="6 7">KCTC 23505</strain>
    </source>
</reference>
<dbReference type="PROSITE" id="PS00092">
    <property type="entry name" value="N6_MTASE"/>
    <property type="match status" value="1"/>
</dbReference>
<comment type="caution">
    <text evidence="6">The sequence shown here is derived from an EMBL/GenBank/DDBJ whole genome shotgun (WGS) entry which is preliminary data.</text>
</comment>
<protein>
    <submittedName>
        <fullName evidence="6">N-6 DNA methylase</fullName>
    </submittedName>
</protein>
<dbReference type="Gene3D" id="3.40.50.150">
    <property type="entry name" value="Vaccinia Virus protein VP39"/>
    <property type="match status" value="1"/>
</dbReference>
<proteinExistence type="inferred from homology"/>
<dbReference type="Pfam" id="PF02384">
    <property type="entry name" value="N6_Mtase"/>
    <property type="match status" value="1"/>
</dbReference>
<dbReference type="PRINTS" id="PR00507">
    <property type="entry name" value="N12N6MTFRASE"/>
</dbReference>
<comment type="similarity">
    <text evidence="1">Belongs to the N(4)/N(6)-methyltransferase family.</text>
</comment>
<dbReference type="InterPro" id="IPR050953">
    <property type="entry name" value="N4_N6_ade-DNA_methylase"/>
</dbReference>
<evidence type="ECO:0000256" key="1">
    <source>
        <dbReference type="ARBA" id="ARBA00006594"/>
    </source>
</evidence>
<evidence type="ECO:0000256" key="4">
    <source>
        <dbReference type="ARBA" id="ARBA00022747"/>
    </source>
</evidence>
<gene>
    <name evidence="6" type="ORF">L2A60_14660</name>
</gene>
<evidence type="ECO:0000313" key="6">
    <source>
        <dbReference type="EMBL" id="MCF3947920.1"/>
    </source>
</evidence>
<sequence>MSNQWRRDNLPEIMTRLAARPGHEAVRTLIGDILRNGFGIAWSEIDHEVRLPRVHGRIDTMFAGTVFEFKRDLRQELGDVERKLPDYLAERERQTERKFLGIATDGATFIAYEWTNGALAEISRHVTRADQGPALLAWLEPALGARDDLPAEPLSMQRALGRDSMVFGHARRVLAALWQDFAGHPEVALKRQLWDGLLREVYGTPIGDDGLFLQHTYLTIIAKTIAAAIFELPATGPEAILSGSALAEAGIHGAVESDFFDWILLDQRGRDLVARMVGEIRRFRLQSAQTDVLKALYESLIDPAQRHDLGEYYTPDWLAAKLTRAVVTAPLTQRVLDPACGSGTFLFHAVRALLGAAEAAGWGRRDALRAACAQVHGMDVHPVAVIFARVTWLLALGPALGGARDLITVPVYLGDALQWNVVDLGDAQEVRVAVPNAKPLTIPGGFAEEQARFEPALQALTDGLAHAEAPATVYRQLRHIAGVTAQDAETLRDTYAHLKSLYDDGRDGIWPYVIRNLQRPLWLSKPKQRADVVLGNPPWVAFRFMSAGMMKQVREACKKRNLWVGGVLATQQDLSALFMARAVELYLKPGGRIGFVLPYAALNRPAYAGLRAGDFGTNGSLRITEAWSFDERVKPLFPVPASVIIGTRADAVGLPAQVTRYAGVLNRRDATEAEADKTLVARRDVWPPMPTLAGVSAYRARFRQGATIVPRRFFFVERAEAGRLGVNEAAPVVEGLAGALDKAPWNTLTPPRGPVENQFLRHVLLGESLAPFRLLRTPLAVIPADGLKVLDAKDAAAYGHIHLARWLRQTEAAWDANARKDGAGKPKMTLRQRLDHVRGLSLQLPNTGLRVVYAASGTLPSATIVENPEYLVEHKAYWTALRSRAEGQYLCAIINSEAARRRITDMQSKGQGGARDFDNLVWELRIPEYDRKIALHRALAAAAVEAESIAARVELAESAYFTTQRRAIRDALVASGVATKIDALVEQLLEG</sequence>
<feature type="domain" description="DNA methylase adenine-specific" evidence="5">
    <location>
        <begin position="289"/>
        <end position="386"/>
    </location>
</feature>
<evidence type="ECO:0000259" key="5">
    <source>
        <dbReference type="Pfam" id="PF02384"/>
    </source>
</evidence>
<evidence type="ECO:0000256" key="3">
    <source>
        <dbReference type="ARBA" id="ARBA00022679"/>
    </source>
</evidence>